<name>A0A4R8T7X0_9PEZI</name>
<keyword evidence="2" id="KW-1185">Reference proteome</keyword>
<dbReference type="AlphaFoldDB" id="A0A4R8T7X0"/>
<protein>
    <submittedName>
        <fullName evidence="1">Uncharacterized protein</fullName>
    </submittedName>
</protein>
<gene>
    <name evidence="1" type="ORF">C8034_v004731</name>
</gene>
<proteinExistence type="predicted"/>
<comment type="caution">
    <text evidence="1">The sequence shown here is derived from an EMBL/GenBank/DDBJ whole genome shotgun (WGS) entry which is preliminary data.</text>
</comment>
<organism evidence="1 2">
    <name type="scientific">Colletotrichum sidae</name>
    <dbReference type="NCBI Taxonomy" id="1347389"/>
    <lineage>
        <taxon>Eukaryota</taxon>
        <taxon>Fungi</taxon>
        <taxon>Dikarya</taxon>
        <taxon>Ascomycota</taxon>
        <taxon>Pezizomycotina</taxon>
        <taxon>Sordariomycetes</taxon>
        <taxon>Hypocreomycetidae</taxon>
        <taxon>Glomerellales</taxon>
        <taxon>Glomerellaceae</taxon>
        <taxon>Colletotrichum</taxon>
        <taxon>Colletotrichum orbiculare species complex</taxon>
    </lineage>
</organism>
<reference evidence="1 2" key="1">
    <citation type="submission" date="2018-11" db="EMBL/GenBank/DDBJ databases">
        <title>Genome sequence and assembly of Colletotrichum sidae.</title>
        <authorList>
            <person name="Gan P."/>
            <person name="Shirasu K."/>
        </authorList>
    </citation>
    <scope>NUCLEOTIDE SEQUENCE [LARGE SCALE GENOMIC DNA]</scope>
    <source>
        <strain evidence="1 2">CBS 518.97</strain>
    </source>
</reference>
<dbReference type="Proteomes" id="UP000295604">
    <property type="component" value="Unassembled WGS sequence"/>
</dbReference>
<dbReference type="EMBL" id="QAPF01000213">
    <property type="protein sequence ID" value="TEA13165.1"/>
    <property type="molecule type" value="Genomic_DNA"/>
</dbReference>
<accession>A0A4R8T7X0</accession>
<sequence>MAQGRPLPPTLLQVGLVCINDGYGICDWGPSGPQLACRLIDKKGGTADPLVVKTNNGRVGPMRLARNDRLRDGSGYGWSQAVRPGAWEAQEQEGEAALQKTGRRSETFLFDESRHWQRSCGFRLNSSILFPKCRADGRRRWRWLRPRDYVDRWRLVSVASGGEFQRSFH</sequence>
<evidence type="ECO:0000313" key="2">
    <source>
        <dbReference type="Proteomes" id="UP000295604"/>
    </source>
</evidence>
<evidence type="ECO:0000313" key="1">
    <source>
        <dbReference type="EMBL" id="TEA13165.1"/>
    </source>
</evidence>